<dbReference type="RefSeq" id="XP_002911272.1">
    <property type="nucleotide sequence ID" value="XM_002911226.1"/>
</dbReference>
<evidence type="ECO:0000256" key="1">
    <source>
        <dbReference type="ARBA" id="ARBA00001961"/>
    </source>
</evidence>
<dbReference type="GO" id="GO:0031418">
    <property type="term" value="F:L-ascorbic acid binding"/>
    <property type="evidence" value="ECO:0007669"/>
    <property type="project" value="InterPro"/>
</dbReference>
<keyword evidence="8" id="KW-1185">Reference proteome</keyword>
<dbReference type="OMA" id="YEDTRKC"/>
<organism evidence="7 8">
    <name type="scientific">Coprinopsis cinerea (strain Okayama-7 / 130 / ATCC MYA-4618 / FGSC 9003)</name>
    <name type="common">Inky cap fungus</name>
    <name type="synonym">Hormographiella aspergillata</name>
    <dbReference type="NCBI Taxonomy" id="240176"/>
    <lineage>
        <taxon>Eukaryota</taxon>
        <taxon>Fungi</taxon>
        <taxon>Dikarya</taxon>
        <taxon>Basidiomycota</taxon>
        <taxon>Agaricomycotina</taxon>
        <taxon>Agaricomycetes</taxon>
        <taxon>Agaricomycetidae</taxon>
        <taxon>Agaricales</taxon>
        <taxon>Agaricineae</taxon>
        <taxon>Psathyrellaceae</taxon>
        <taxon>Coprinopsis</taxon>
    </lineage>
</organism>
<dbReference type="GeneID" id="9380382"/>
<dbReference type="OrthoDB" id="69177at2759"/>
<dbReference type="Pfam" id="PF13640">
    <property type="entry name" value="2OG-FeII_Oxy_3"/>
    <property type="match status" value="1"/>
</dbReference>
<comment type="caution">
    <text evidence="7">The sequence shown here is derived from an EMBL/GenBank/DDBJ whole genome shotgun (WGS) entry which is preliminary data.</text>
</comment>
<dbReference type="Proteomes" id="UP000001861">
    <property type="component" value="Unassembled WGS sequence"/>
</dbReference>
<evidence type="ECO:0000313" key="8">
    <source>
        <dbReference type="Proteomes" id="UP000001861"/>
    </source>
</evidence>
<dbReference type="AlphaFoldDB" id="D6RML5"/>
<dbReference type="Gene3D" id="2.60.120.620">
    <property type="entry name" value="q2cbj1_9rhob like domain"/>
    <property type="match status" value="1"/>
</dbReference>
<dbReference type="HOGENOM" id="CLU_041456_2_1_1"/>
<evidence type="ECO:0000256" key="5">
    <source>
        <dbReference type="ARBA" id="ARBA00023004"/>
    </source>
</evidence>
<dbReference type="PANTHER" id="PTHR10869">
    <property type="entry name" value="PROLYL 4-HYDROXYLASE ALPHA SUBUNIT"/>
    <property type="match status" value="1"/>
</dbReference>
<dbReference type="VEuPathDB" id="FungiDB:CC1G_14701"/>
<dbReference type="KEGG" id="cci:CC1G_14701"/>
<dbReference type="InterPro" id="IPR045054">
    <property type="entry name" value="P4HA-like"/>
</dbReference>
<proteinExistence type="predicted"/>
<keyword evidence="4" id="KW-0560">Oxidoreductase</keyword>
<dbReference type="InParanoid" id="D6RML5"/>
<protein>
    <recommendedName>
        <fullName evidence="6">Prolyl 4-hydroxylase alpha subunit domain-containing protein</fullName>
    </recommendedName>
</protein>
<evidence type="ECO:0000256" key="2">
    <source>
        <dbReference type="ARBA" id="ARBA00022723"/>
    </source>
</evidence>
<reference evidence="7 8" key="1">
    <citation type="journal article" date="2010" name="Proc. Natl. Acad. Sci. U.S.A.">
        <title>Insights into evolution of multicellular fungi from the assembled chromosomes of the mushroom Coprinopsis cinerea (Coprinus cinereus).</title>
        <authorList>
            <person name="Stajich J.E."/>
            <person name="Wilke S.K."/>
            <person name="Ahren D."/>
            <person name="Au C.H."/>
            <person name="Birren B.W."/>
            <person name="Borodovsky M."/>
            <person name="Burns C."/>
            <person name="Canback B."/>
            <person name="Casselton L.A."/>
            <person name="Cheng C.K."/>
            <person name="Deng J."/>
            <person name="Dietrich F.S."/>
            <person name="Fargo D.C."/>
            <person name="Farman M.L."/>
            <person name="Gathman A.C."/>
            <person name="Goldberg J."/>
            <person name="Guigo R."/>
            <person name="Hoegger P.J."/>
            <person name="Hooker J.B."/>
            <person name="Huggins A."/>
            <person name="James T.Y."/>
            <person name="Kamada T."/>
            <person name="Kilaru S."/>
            <person name="Kodira C."/>
            <person name="Kues U."/>
            <person name="Kupfer D."/>
            <person name="Kwan H.S."/>
            <person name="Lomsadze A."/>
            <person name="Li W."/>
            <person name="Lilly W.W."/>
            <person name="Ma L.J."/>
            <person name="Mackey A.J."/>
            <person name="Manning G."/>
            <person name="Martin F."/>
            <person name="Muraguchi H."/>
            <person name="Natvig D.O."/>
            <person name="Palmerini H."/>
            <person name="Ramesh M.A."/>
            <person name="Rehmeyer C.J."/>
            <person name="Roe B.A."/>
            <person name="Shenoy N."/>
            <person name="Stanke M."/>
            <person name="Ter-Hovhannisyan V."/>
            <person name="Tunlid A."/>
            <person name="Velagapudi R."/>
            <person name="Vision T.J."/>
            <person name="Zeng Q."/>
            <person name="Zolan M.E."/>
            <person name="Pukkila P.J."/>
        </authorList>
    </citation>
    <scope>NUCLEOTIDE SEQUENCE [LARGE SCALE GENOMIC DNA]</scope>
    <source>
        <strain evidence="8">Okayama-7 / 130 / ATCC MYA-4618 / FGSC 9003</strain>
    </source>
</reference>
<evidence type="ECO:0000256" key="3">
    <source>
        <dbReference type="ARBA" id="ARBA00022964"/>
    </source>
</evidence>
<comment type="cofactor">
    <cofactor evidence="1">
        <name>L-ascorbate</name>
        <dbReference type="ChEBI" id="CHEBI:38290"/>
    </cofactor>
</comment>
<keyword evidence="2" id="KW-0479">Metal-binding</keyword>
<name>D6RML5_COPC7</name>
<dbReference type="InterPro" id="IPR044862">
    <property type="entry name" value="Pro_4_hyd_alph_FE2OG_OXY"/>
</dbReference>
<dbReference type="SUPFAM" id="SSF51197">
    <property type="entry name" value="Clavaminate synthase-like"/>
    <property type="match status" value="1"/>
</dbReference>
<gene>
    <name evidence="7" type="ORF">CC1G_14701</name>
</gene>
<dbReference type="eggNOG" id="ENOG502S04V">
    <property type="taxonomic scope" value="Eukaryota"/>
</dbReference>
<feature type="domain" description="Prolyl 4-hydroxylase alpha subunit" evidence="6">
    <location>
        <begin position="33"/>
        <end position="236"/>
    </location>
</feature>
<dbReference type="GO" id="GO:0005506">
    <property type="term" value="F:iron ion binding"/>
    <property type="evidence" value="ECO:0007669"/>
    <property type="project" value="InterPro"/>
</dbReference>
<dbReference type="PANTHER" id="PTHR10869:SF241">
    <property type="entry name" value="FE2OG DIOXYGENASE DOMAIN-CONTAINING PROTEIN"/>
    <property type="match status" value="1"/>
</dbReference>
<dbReference type="SMART" id="SM00702">
    <property type="entry name" value="P4Hc"/>
    <property type="match status" value="1"/>
</dbReference>
<dbReference type="GO" id="GO:0005783">
    <property type="term" value="C:endoplasmic reticulum"/>
    <property type="evidence" value="ECO:0007669"/>
    <property type="project" value="TreeGrafter"/>
</dbReference>
<evidence type="ECO:0000313" key="7">
    <source>
        <dbReference type="EMBL" id="EFI27778.1"/>
    </source>
</evidence>
<dbReference type="EMBL" id="AACS02000005">
    <property type="protein sequence ID" value="EFI27778.1"/>
    <property type="molecule type" value="Genomic_DNA"/>
</dbReference>
<accession>D6RML5</accession>
<evidence type="ECO:0000256" key="4">
    <source>
        <dbReference type="ARBA" id="ARBA00023002"/>
    </source>
</evidence>
<evidence type="ECO:0000259" key="6">
    <source>
        <dbReference type="SMART" id="SM00702"/>
    </source>
</evidence>
<sequence>MKLRLGPHPSPDEVSAPLLDWSTTGLGDEYDGCYAKIIDNVFTPEECAALVALAESGSKWEKAAVHYGMGPGESYVDTSYRNSERILRFDKDAAEKIYQRLLPYVPEIVEIKPGGRWQGIIKDRWFGIEGSWKLIGLNERLSFMRYGPGHFFKEHCDTHVHLPSPDGRKSWVTVQVYLEDEGVEGGATRFHAEDNGRFFDVAPKKGRVLIFQQEKLLHSGANVVKGLKYNMRSDFMFTQCS</sequence>
<keyword evidence="5" id="KW-0408">Iron</keyword>
<dbReference type="InterPro" id="IPR006620">
    <property type="entry name" value="Pro_4_hyd_alph"/>
</dbReference>
<keyword evidence="3" id="KW-0223">Dioxygenase</keyword>
<dbReference type="GO" id="GO:0004656">
    <property type="term" value="F:procollagen-proline 4-dioxygenase activity"/>
    <property type="evidence" value="ECO:0007669"/>
    <property type="project" value="TreeGrafter"/>
</dbReference>